<proteinExistence type="predicted"/>
<dbReference type="RefSeq" id="WP_161128300.1">
    <property type="nucleotide sequence ID" value="NZ_VJNE01000024.1"/>
</dbReference>
<comment type="caution">
    <text evidence="1">The sequence shown here is derived from an EMBL/GenBank/DDBJ whole genome shotgun (WGS) entry which is preliminary data.</text>
</comment>
<evidence type="ECO:0000313" key="1">
    <source>
        <dbReference type="EMBL" id="MZG28867.1"/>
    </source>
</evidence>
<dbReference type="AlphaFoldDB" id="A0A6L8Q6C2"/>
<protein>
    <submittedName>
        <fullName evidence="1">Uncharacterized protein</fullName>
    </submittedName>
</protein>
<sequence>MKDKTAKMERCAAGEHIPAERAEELAEAALGFASSVEFASGISFACAFLACEKGDPRFGMTPAEFYDHGPLSEEPPAEVVGKAYAIIEELERMGVEVVSAYIVEGGR</sequence>
<name>A0A6L8Q6C2_9ACTN</name>
<evidence type="ECO:0000313" key="2">
    <source>
        <dbReference type="Proteomes" id="UP000472380"/>
    </source>
</evidence>
<accession>A0A6L8Q6C2</accession>
<reference evidence="1 2" key="1">
    <citation type="submission" date="2019-07" db="EMBL/GenBank/DDBJ databases">
        <title>Draft genome sequence of Adlercreutzia equolifaciens IPLA 37004, a human intestinal strain that does not produces equol from daidzein.</title>
        <authorList>
            <person name="Vazquez L."/>
            <person name="Florez A.B."/>
            <person name="Mayo B."/>
        </authorList>
    </citation>
    <scope>NUCLEOTIDE SEQUENCE [LARGE SCALE GENOMIC DNA]</scope>
    <source>
        <strain evidence="1 2">IPLA 37004</strain>
    </source>
</reference>
<gene>
    <name evidence="1" type="ORF">FM068_09800</name>
</gene>
<dbReference type="EMBL" id="VJNE01000024">
    <property type="protein sequence ID" value="MZG28867.1"/>
    <property type="molecule type" value="Genomic_DNA"/>
</dbReference>
<organism evidence="1 2">
    <name type="scientific">Adlercreutzia equolifaciens</name>
    <dbReference type="NCBI Taxonomy" id="446660"/>
    <lineage>
        <taxon>Bacteria</taxon>
        <taxon>Bacillati</taxon>
        <taxon>Actinomycetota</taxon>
        <taxon>Coriobacteriia</taxon>
        <taxon>Eggerthellales</taxon>
        <taxon>Eggerthellaceae</taxon>
        <taxon>Adlercreutzia</taxon>
    </lineage>
</organism>
<dbReference type="Proteomes" id="UP000472380">
    <property type="component" value="Unassembled WGS sequence"/>
</dbReference>